<comment type="caution">
    <text evidence="1">The sequence shown here is derived from an EMBL/GenBank/DDBJ whole genome shotgun (WGS) entry which is preliminary data.</text>
</comment>
<keyword evidence="2" id="KW-1185">Reference proteome</keyword>
<organism evidence="1 2">
    <name type="scientific">Apatococcus fuscideae</name>
    <dbReference type="NCBI Taxonomy" id="2026836"/>
    <lineage>
        <taxon>Eukaryota</taxon>
        <taxon>Viridiplantae</taxon>
        <taxon>Chlorophyta</taxon>
        <taxon>core chlorophytes</taxon>
        <taxon>Trebouxiophyceae</taxon>
        <taxon>Chlorellales</taxon>
        <taxon>Chlorellaceae</taxon>
        <taxon>Apatococcus</taxon>
    </lineage>
</organism>
<evidence type="ECO:0000313" key="1">
    <source>
        <dbReference type="EMBL" id="KAK9859303.1"/>
    </source>
</evidence>
<sequence>MSAPPAFLFSEVDRNLQALVHAKALSPGAVECVSGMLAQARGGAKLPNSEPVSASAPPEFLFSEVARHLRSLVQANALSSATFDSINQQLSHDHSAMVGAPPPTSVSEINERGVEPARAARQSHHLHMPGQAKRLGQIAVDSSARGFGWVLGGDFANQLFHSAGL</sequence>
<name>A0AAW1SUH7_9CHLO</name>
<gene>
    <name evidence="1" type="ORF">WJX84_008925</name>
</gene>
<dbReference type="EMBL" id="JALJOV010000893">
    <property type="protein sequence ID" value="KAK9859303.1"/>
    <property type="molecule type" value="Genomic_DNA"/>
</dbReference>
<dbReference type="Proteomes" id="UP001485043">
    <property type="component" value="Unassembled WGS sequence"/>
</dbReference>
<dbReference type="AlphaFoldDB" id="A0AAW1SUH7"/>
<protein>
    <submittedName>
        <fullName evidence="1">Uncharacterized protein</fullName>
    </submittedName>
</protein>
<evidence type="ECO:0000313" key="2">
    <source>
        <dbReference type="Proteomes" id="UP001485043"/>
    </source>
</evidence>
<proteinExistence type="predicted"/>
<reference evidence="1 2" key="1">
    <citation type="journal article" date="2024" name="Nat. Commun.">
        <title>Phylogenomics reveals the evolutionary origins of lichenization in chlorophyte algae.</title>
        <authorList>
            <person name="Puginier C."/>
            <person name="Libourel C."/>
            <person name="Otte J."/>
            <person name="Skaloud P."/>
            <person name="Haon M."/>
            <person name="Grisel S."/>
            <person name="Petersen M."/>
            <person name="Berrin J.G."/>
            <person name="Delaux P.M."/>
            <person name="Dal Grande F."/>
            <person name="Keller J."/>
        </authorList>
    </citation>
    <scope>NUCLEOTIDE SEQUENCE [LARGE SCALE GENOMIC DNA]</scope>
    <source>
        <strain evidence="1 2">SAG 2523</strain>
    </source>
</reference>
<accession>A0AAW1SUH7</accession>